<dbReference type="Gene3D" id="1.10.10.60">
    <property type="entry name" value="Homeodomain-like"/>
    <property type="match status" value="1"/>
</dbReference>
<accession>A0A9D9H5T3</accession>
<feature type="domain" description="HTH araC/xylS-type" evidence="3">
    <location>
        <begin position="1"/>
        <end position="39"/>
    </location>
</feature>
<evidence type="ECO:0000313" key="4">
    <source>
        <dbReference type="EMBL" id="MBO8437436.1"/>
    </source>
</evidence>
<dbReference type="Pfam" id="PF12833">
    <property type="entry name" value="HTH_18"/>
    <property type="match status" value="1"/>
</dbReference>
<dbReference type="GO" id="GO:0003700">
    <property type="term" value="F:DNA-binding transcription factor activity"/>
    <property type="evidence" value="ECO:0007669"/>
    <property type="project" value="InterPro"/>
</dbReference>
<comment type="caution">
    <text evidence="4">The sequence shown here is derived from an EMBL/GenBank/DDBJ whole genome shotgun (WGS) entry which is preliminary data.</text>
</comment>
<dbReference type="Proteomes" id="UP000823636">
    <property type="component" value="Unassembled WGS sequence"/>
</dbReference>
<dbReference type="AlphaFoldDB" id="A0A9D9H5T3"/>
<sequence length="39" mass="4696">MSDFSVQQISELLHFQTPSSFVRFFRQHTGFTPSVYRRM</sequence>
<dbReference type="PROSITE" id="PS01124">
    <property type="entry name" value="HTH_ARAC_FAMILY_2"/>
    <property type="match status" value="1"/>
</dbReference>
<dbReference type="GO" id="GO:0043565">
    <property type="term" value="F:sequence-specific DNA binding"/>
    <property type="evidence" value="ECO:0007669"/>
    <property type="project" value="InterPro"/>
</dbReference>
<name>A0A9D9H5T3_9BACT</name>
<evidence type="ECO:0000259" key="3">
    <source>
        <dbReference type="PROSITE" id="PS01124"/>
    </source>
</evidence>
<dbReference type="InterPro" id="IPR018060">
    <property type="entry name" value="HTH_AraC"/>
</dbReference>
<proteinExistence type="predicted"/>
<reference evidence="4" key="2">
    <citation type="journal article" date="2021" name="PeerJ">
        <title>Extensive microbial diversity within the chicken gut microbiome revealed by metagenomics and culture.</title>
        <authorList>
            <person name="Gilroy R."/>
            <person name="Ravi A."/>
            <person name="Getino M."/>
            <person name="Pursley I."/>
            <person name="Horton D.L."/>
            <person name="Alikhan N.F."/>
            <person name="Baker D."/>
            <person name="Gharbi K."/>
            <person name="Hall N."/>
            <person name="Watson M."/>
            <person name="Adriaenssens E.M."/>
            <person name="Foster-Nyarko E."/>
            <person name="Jarju S."/>
            <person name="Secka A."/>
            <person name="Antonio M."/>
            <person name="Oren A."/>
            <person name="Chaudhuri R.R."/>
            <person name="La Ragione R."/>
            <person name="Hildebrand F."/>
            <person name="Pallen M.J."/>
        </authorList>
    </citation>
    <scope>NUCLEOTIDE SEQUENCE</scope>
    <source>
        <strain evidence="4">G3-4614</strain>
    </source>
</reference>
<gene>
    <name evidence="4" type="ORF">IAC54_00860</name>
</gene>
<evidence type="ECO:0000313" key="5">
    <source>
        <dbReference type="Proteomes" id="UP000823636"/>
    </source>
</evidence>
<dbReference type="EMBL" id="JADIMW010000008">
    <property type="protein sequence ID" value="MBO8437436.1"/>
    <property type="molecule type" value="Genomic_DNA"/>
</dbReference>
<organism evidence="4 5">
    <name type="scientific">Candidatus Caccoplasma merdipullorum</name>
    <dbReference type="NCBI Taxonomy" id="2840718"/>
    <lineage>
        <taxon>Bacteria</taxon>
        <taxon>Pseudomonadati</taxon>
        <taxon>Bacteroidota</taxon>
        <taxon>Bacteroidia</taxon>
        <taxon>Bacteroidales</taxon>
        <taxon>Bacteroidaceae</taxon>
        <taxon>Bacteroidaceae incertae sedis</taxon>
        <taxon>Candidatus Caccoplasma</taxon>
    </lineage>
</organism>
<evidence type="ECO:0000256" key="2">
    <source>
        <dbReference type="ARBA" id="ARBA00023163"/>
    </source>
</evidence>
<dbReference type="InterPro" id="IPR009057">
    <property type="entry name" value="Homeodomain-like_sf"/>
</dbReference>
<dbReference type="SUPFAM" id="SSF46689">
    <property type="entry name" value="Homeodomain-like"/>
    <property type="match status" value="1"/>
</dbReference>
<reference evidence="4" key="1">
    <citation type="submission" date="2020-10" db="EMBL/GenBank/DDBJ databases">
        <authorList>
            <person name="Gilroy R."/>
        </authorList>
    </citation>
    <scope>NUCLEOTIDE SEQUENCE</scope>
    <source>
        <strain evidence="4">G3-4614</strain>
    </source>
</reference>
<protein>
    <submittedName>
        <fullName evidence="4">Helix-turn-helix domain-containing protein</fullName>
    </submittedName>
</protein>
<keyword evidence="2" id="KW-0804">Transcription</keyword>
<evidence type="ECO:0000256" key="1">
    <source>
        <dbReference type="ARBA" id="ARBA00023015"/>
    </source>
</evidence>
<keyword evidence="1" id="KW-0805">Transcription regulation</keyword>